<dbReference type="InParanoid" id="A0A1X7T489"/>
<protein>
    <submittedName>
        <fullName evidence="1">Uncharacterized protein</fullName>
    </submittedName>
</protein>
<name>A0A1X7T489_AMPQE</name>
<evidence type="ECO:0000313" key="1">
    <source>
        <dbReference type="EnsemblMetazoa" id="Aqu2.1.09054_001"/>
    </source>
</evidence>
<sequence>MEHSPGISNIREQSISAIVCVNVSHSSPSVSVKRCSSPFITLALKSSEQSDFYCCVDEEKTKVHRKRSMKCCHLL</sequence>
<proteinExistence type="predicted"/>
<dbReference type="AlphaFoldDB" id="A0A1X7T489"/>
<reference evidence="1" key="1">
    <citation type="submission" date="2017-05" db="UniProtKB">
        <authorList>
            <consortium name="EnsemblMetazoa"/>
        </authorList>
    </citation>
    <scope>IDENTIFICATION</scope>
</reference>
<accession>A0A1X7T489</accession>
<organism evidence="1">
    <name type="scientific">Amphimedon queenslandica</name>
    <name type="common">Sponge</name>
    <dbReference type="NCBI Taxonomy" id="400682"/>
    <lineage>
        <taxon>Eukaryota</taxon>
        <taxon>Metazoa</taxon>
        <taxon>Porifera</taxon>
        <taxon>Demospongiae</taxon>
        <taxon>Heteroscleromorpha</taxon>
        <taxon>Haplosclerida</taxon>
        <taxon>Niphatidae</taxon>
        <taxon>Amphimedon</taxon>
    </lineage>
</organism>
<dbReference type="EnsemblMetazoa" id="Aqu2.1.09054_001">
    <property type="protein sequence ID" value="Aqu2.1.09054_001"/>
    <property type="gene ID" value="Aqu2.1.09054"/>
</dbReference>